<dbReference type="Proteomes" id="UP000044026">
    <property type="component" value="Unassembled WGS sequence"/>
</dbReference>
<evidence type="ECO:0000313" key="1">
    <source>
        <dbReference type="EMBL" id="CEN41071.1"/>
    </source>
</evidence>
<gene>
    <name evidence="1" type="ORF">CCAN12_800050</name>
</gene>
<dbReference type="AlphaFoldDB" id="A0A0B7HMT4"/>
<dbReference type="EMBL" id="CDOE01000079">
    <property type="protein sequence ID" value="CEN41071.1"/>
    <property type="molecule type" value="Genomic_DNA"/>
</dbReference>
<proteinExistence type="predicted"/>
<protein>
    <submittedName>
        <fullName evidence="1">Uncharacterized protein</fullName>
    </submittedName>
</protein>
<accession>A0A0B7HMT4</accession>
<reference evidence="1 2" key="1">
    <citation type="submission" date="2015-01" db="EMBL/GenBank/DDBJ databases">
        <authorList>
            <person name="Xiang T."/>
            <person name="Song Y."/>
            <person name="Huang L."/>
            <person name="Wang B."/>
            <person name="Wu P."/>
        </authorList>
    </citation>
    <scope>NUCLEOTIDE SEQUENCE [LARGE SCALE GENOMIC DNA]</scope>
    <source>
        <strain evidence="1 2">Cc12</strain>
    </source>
</reference>
<evidence type="ECO:0000313" key="2">
    <source>
        <dbReference type="Proteomes" id="UP000044026"/>
    </source>
</evidence>
<name>A0A0B7HMT4_9FLAO</name>
<sequence length="49" mass="5778">MIFGGISLDFAYNTAKRSSEYQMYEIGLVDRAQVDTRWNSYMFTVLFKL</sequence>
<organism evidence="1 2">
    <name type="scientific">Capnocytophaga canimorsus</name>
    <dbReference type="NCBI Taxonomy" id="28188"/>
    <lineage>
        <taxon>Bacteria</taxon>
        <taxon>Pseudomonadati</taxon>
        <taxon>Bacteroidota</taxon>
        <taxon>Flavobacteriia</taxon>
        <taxon>Flavobacteriales</taxon>
        <taxon>Flavobacteriaceae</taxon>
        <taxon>Capnocytophaga</taxon>
    </lineage>
</organism>